<name>A0ABT8XC14_9HYPH</name>
<dbReference type="EMBL" id="WHSC02000003">
    <property type="protein sequence ID" value="MDO6121187.1"/>
    <property type="molecule type" value="Genomic_DNA"/>
</dbReference>
<comment type="caution">
    <text evidence="3">The sequence shown here is derived from an EMBL/GenBank/DDBJ whole genome shotgun (WGS) entry which is preliminary data.</text>
</comment>
<accession>A0ABT8XC14</accession>
<proteinExistence type="predicted"/>
<feature type="region of interest" description="Disordered" evidence="1">
    <location>
        <begin position="50"/>
        <end position="93"/>
    </location>
</feature>
<evidence type="ECO:0000313" key="3">
    <source>
        <dbReference type="EMBL" id="MDO6121187.1"/>
    </source>
</evidence>
<organism evidence="3 4">
    <name type="scientific">Shinella curvata</name>
    <dbReference type="NCBI Taxonomy" id="1817964"/>
    <lineage>
        <taxon>Bacteria</taxon>
        <taxon>Pseudomonadati</taxon>
        <taxon>Pseudomonadota</taxon>
        <taxon>Alphaproteobacteria</taxon>
        <taxon>Hyphomicrobiales</taxon>
        <taxon>Rhizobiaceae</taxon>
        <taxon>Shinella</taxon>
    </lineage>
</organism>
<feature type="signal peptide" evidence="2">
    <location>
        <begin position="1"/>
        <end position="20"/>
    </location>
</feature>
<sequence>MKKIVLALAALSFSAGAALAENPYVGRTDVIQSGPNAGQEVMNPAVNNLDMGTTASITSNDTSRQVPNETNEQLADPGANRYGDSDPGSMQFD</sequence>
<reference evidence="3" key="1">
    <citation type="submission" date="2022-04" db="EMBL/GenBank/DDBJ databases">
        <title>Shinella lacus sp. nov., a novel member of the genus Shinella from water.</title>
        <authorList>
            <person name="Deng Y."/>
        </authorList>
    </citation>
    <scope>NUCLEOTIDE SEQUENCE</scope>
    <source>
        <strain evidence="3">JCM 31239</strain>
    </source>
</reference>
<feature type="chain" id="PRO_5046313466" evidence="2">
    <location>
        <begin position="21"/>
        <end position="93"/>
    </location>
</feature>
<keyword evidence="4" id="KW-1185">Reference proteome</keyword>
<gene>
    <name evidence="3" type="ORF">GB928_008335</name>
</gene>
<dbReference type="RefSeq" id="WP_244761575.1">
    <property type="nucleotide sequence ID" value="NZ_JALJCJ010000003.1"/>
</dbReference>
<evidence type="ECO:0000256" key="1">
    <source>
        <dbReference type="SAM" id="MobiDB-lite"/>
    </source>
</evidence>
<dbReference type="Proteomes" id="UP001177080">
    <property type="component" value="Unassembled WGS sequence"/>
</dbReference>
<feature type="compositionally biased region" description="Polar residues" evidence="1">
    <location>
        <begin position="50"/>
        <end position="73"/>
    </location>
</feature>
<protein>
    <submittedName>
        <fullName evidence="3">Uncharacterized protein</fullName>
    </submittedName>
</protein>
<evidence type="ECO:0000313" key="4">
    <source>
        <dbReference type="Proteomes" id="UP001177080"/>
    </source>
</evidence>
<evidence type="ECO:0000256" key="2">
    <source>
        <dbReference type="SAM" id="SignalP"/>
    </source>
</evidence>
<keyword evidence="2" id="KW-0732">Signal</keyword>